<protein>
    <recommendedName>
        <fullName evidence="3">Carbon storage regulator</fullName>
    </recommendedName>
</protein>
<dbReference type="Proteomes" id="UP001148313">
    <property type="component" value="Unassembled WGS sequence"/>
</dbReference>
<sequence length="71" mass="7563">MLSKTLRIGESLKIGDAALIRVADKSGRMVKLAIATRLPIEQIAAGIDIRPIAAGITGETRPVRVLEPRCA</sequence>
<accession>A0ABT4VMJ6</accession>
<evidence type="ECO:0000313" key="1">
    <source>
        <dbReference type="EMBL" id="MDA4845943.1"/>
    </source>
</evidence>
<evidence type="ECO:0008006" key="3">
    <source>
        <dbReference type="Google" id="ProtNLM"/>
    </source>
</evidence>
<dbReference type="EMBL" id="JAPJZH010000006">
    <property type="protein sequence ID" value="MDA4845943.1"/>
    <property type="molecule type" value="Genomic_DNA"/>
</dbReference>
<dbReference type="RefSeq" id="WP_271089651.1">
    <property type="nucleotide sequence ID" value="NZ_JAPJZH010000006.1"/>
</dbReference>
<proteinExistence type="predicted"/>
<name>A0ABT4VMJ6_9HYPH</name>
<reference evidence="1" key="1">
    <citation type="submission" date="2022-11" db="EMBL/GenBank/DDBJ databases">
        <title>Hoeflea poritis sp. nov., isolated from scleractinian coral Porites lutea.</title>
        <authorList>
            <person name="Zhang G."/>
            <person name="Wei Q."/>
            <person name="Cai L."/>
        </authorList>
    </citation>
    <scope>NUCLEOTIDE SEQUENCE</scope>
    <source>
        <strain evidence="1">E7-10</strain>
    </source>
</reference>
<keyword evidence="2" id="KW-1185">Reference proteome</keyword>
<evidence type="ECO:0000313" key="2">
    <source>
        <dbReference type="Proteomes" id="UP001148313"/>
    </source>
</evidence>
<organism evidence="1 2">
    <name type="scientific">Hoeflea poritis</name>
    <dbReference type="NCBI Taxonomy" id="2993659"/>
    <lineage>
        <taxon>Bacteria</taxon>
        <taxon>Pseudomonadati</taxon>
        <taxon>Pseudomonadota</taxon>
        <taxon>Alphaproteobacteria</taxon>
        <taxon>Hyphomicrobiales</taxon>
        <taxon>Rhizobiaceae</taxon>
        <taxon>Hoeflea</taxon>
    </lineage>
</organism>
<gene>
    <name evidence="1" type="ORF">OOZ53_11325</name>
</gene>
<comment type="caution">
    <text evidence="1">The sequence shown here is derived from an EMBL/GenBank/DDBJ whole genome shotgun (WGS) entry which is preliminary data.</text>
</comment>